<proteinExistence type="inferred from homology"/>
<evidence type="ECO:0000256" key="2">
    <source>
        <dbReference type="ARBA" id="ARBA00007637"/>
    </source>
</evidence>
<comment type="caution">
    <text evidence="4">The sequence shown here is derived from an EMBL/GenBank/DDBJ whole genome shotgun (WGS) entry which is preliminary data.</text>
</comment>
<evidence type="ECO:0000313" key="4">
    <source>
        <dbReference type="EMBL" id="TSH93351.1"/>
    </source>
</evidence>
<keyword evidence="5" id="KW-1185">Reference proteome</keyword>
<dbReference type="Gene3D" id="3.40.50.720">
    <property type="entry name" value="NAD(P)-binding Rossmann-like Domain"/>
    <property type="match status" value="1"/>
</dbReference>
<sequence>MSTFITGACGFVGLALAEHWLGAGEEVVGYDVQALPASASERFRALPGRYVHVRGNVCDAGALDRALGQHRPSRVVSLAAVTAGARRERGDPASIAQVNVAGAWNVLAAAAAHRVARVVHVSSGSAYGHSGRASARLHETDTPLQPEALYGITKHAAEAGALRLADLYGLDVRVARLGTCFGPWEADTGVRDTLSAPLQALHLAASGEAVVLPRDSRRDWLYVRDAAAGLAALAQAPVLHHSVYNVAAGFEWSMSAWCAYLQQAFPTADWRVAVDGEDANIDYYAPYDRASMDIGRLCADTGFVPRYDLPAAADDYLAWFRAQNAAQRSAP</sequence>
<dbReference type="Pfam" id="PF01370">
    <property type="entry name" value="Epimerase"/>
    <property type="match status" value="1"/>
</dbReference>
<dbReference type="Proteomes" id="UP000318405">
    <property type="component" value="Unassembled WGS sequence"/>
</dbReference>
<protein>
    <submittedName>
        <fullName evidence="4">NAD(P)-dependent oxidoreductase</fullName>
    </submittedName>
</protein>
<dbReference type="PANTHER" id="PTHR43000">
    <property type="entry name" value="DTDP-D-GLUCOSE 4,6-DEHYDRATASE-RELATED"/>
    <property type="match status" value="1"/>
</dbReference>
<dbReference type="AlphaFoldDB" id="A0A556AKE9"/>
<dbReference type="InterPro" id="IPR036291">
    <property type="entry name" value="NAD(P)-bd_dom_sf"/>
</dbReference>
<comment type="pathway">
    <text evidence="1">Bacterial outer membrane biogenesis; LPS O-antigen biosynthesis.</text>
</comment>
<evidence type="ECO:0000313" key="5">
    <source>
        <dbReference type="Proteomes" id="UP000318405"/>
    </source>
</evidence>
<comment type="similarity">
    <text evidence="2">Belongs to the NAD(P)-dependent epimerase/dehydratase family.</text>
</comment>
<dbReference type="EMBL" id="VLTJ01000028">
    <property type="protein sequence ID" value="TSH93351.1"/>
    <property type="molecule type" value="Genomic_DNA"/>
</dbReference>
<dbReference type="OrthoDB" id="9801056at2"/>
<evidence type="ECO:0000259" key="3">
    <source>
        <dbReference type="Pfam" id="PF01370"/>
    </source>
</evidence>
<reference evidence="4 5" key="1">
    <citation type="submission" date="2019-07" db="EMBL/GenBank/DDBJ databases">
        <title>Qingshengfaniella alkalisoli gen. nov., sp. nov., isolated from saline soil.</title>
        <authorList>
            <person name="Xu L."/>
            <person name="Huang X.-X."/>
            <person name="Sun J.-Q."/>
        </authorList>
    </citation>
    <scope>NUCLEOTIDE SEQUENCE [LARGE SCALE GENOMIC DNA]</scope>
    <source>
        <strain evidence="4 5">DSM 27279</strain>
    </source>
</reference>
<dbReference type="SUPFAM" id="SSF51735">
    <property type="entry name" value="NAD(P)-binding Rossmann-fold domains"/>
    <property type="match status" value="1"/>
</dbReference>
<dbReference type="RefSeq" id="WP_143948869.1">
    <property type="nucleotide sequence ID" value="NZ_BAABMB010000006.1"/>
</dbReference>
<name>A0A556AKE9_9BURK</name>
<accession>A0A556AKE9</accession>
<evidence type="ECO:0000256" key="1">
    <source>
        <dbReference type="ARBA" id="ARBA00005125"/>
    </source>
</evidence>
<dbReference type="InterPro" id="IPR001509">
    <property type="entry name" value="Epimerase_deHydtase"/>
</dbReference>
<feature type="domain" description="NAD-dependent epimerase/dehydratase" evidence="3">
    <location>
        <begin position="4"/>
        <end position="247"/>
    </location>
</feature>
<organism evidence="4 5">
    <name type="scientific">Verticiella sediminum</name>
    <dbReference type="NCBI Taxonomy" id="1247510"/>
    <lineage>
        <taxon>Bacteria</taxon>
        <taxon>Pseudomonadati</taxon>
        <taxon>Pseudomonadota</taxon>
        <taxon>Betaproteobacteria</taxon>
        <taxon>Burkholderiales</taxon>
        <taxon>Alcaligenaceae</taxon>
        <taxon>Verticiella</taxon>
    </lineage>
</organism>
<gene>
    <name evidence="4" type="ORF">FOZ76_13870</name>
</gene>